<dbReference type="GO" id="GO:0004674">
    <property type="term" value="F:protein serine/threonine kinase activity"/>
    <property type="evidence" value="ECO:0007669"/>
    <property type="project" value="UniProtKB-KW"/>
</dbReference>
<accession>A0AAV1CD90</accession>
<dbReference type="SUPFAM" id="SSF56112">
    <property type="entry name" value="Protein kinase-like (PK-like)"/>
    <property type="match status" value="1"/>
</dbReference>
<feature type="signal peptide" evidence="17">
    <location>
        <begin position="1"/>
        <end position="20"/>
    </location>
</feature>
<keyword evidence="9 15" id="KW-0067">ATP-binding</keyword>
<keyword evidence="6 17" id="KW-0732">Signal</keyword>
<evidence type="ECO:0000256" key="13">
    <source>
        <dbReference type="ARBA" id="ARBA00047899"/>
    </source>
</evidence>
<dbReference type="PANTHER" id="PTHR27009">
    <property type="entry name" value="RUST RESISTANCE KINASE LR10-RELATED"/>
    <property type="match status" value="1"/>
</dbReference>
<dbReference type="Pfam" id="PF07714">
    <property type="entry name" value="PK_Tyr_Ser-Thr"/>
    <property type="match status" value="1"/>
</dbReference>
<evidence type="ECO:0000256" key="11">
    <source>
        <dbReference type="ARBA" id="ARBA00023136"/>
    </source>
</evidence>
<evidence type="ECO:0000256" key="9">
    <source>
        <dbReference type="ARBA" id="ARBA00022840"/>
    </source>
</evidence>
<evidence type="ECO:0000256" key="1">
    <source>
        <dbReference type="ARBA" id="ARBA00004479"/>
    </source>
</evidence>
<feature type="chain" id="PRO_5043561425" description="non-specific serine/threonine protein kinase" evidence="17">
    <location>
        <begin position="21"/>
        <end position="616"/>
    </location>
</feature>
<evidence type="ECO:0000259" key="18">
    <source>
        <dbReference type="PROSITE" id="PS50011"/>
    </source>
</evidence>
<evidence type="ECO:0000256" key="8">
    <source>
        <dbReference type="ARBA" id="ARBA00022777"/>
    </source>
</evidence>
<feature type="binding site" evidence="15">
    <location>
        <position position="351"/>
    </location>
    <ligand>
        <name>ATP</name>
        <dbReference type="ChEBI" id="CHEBI:30616"/>
    </ligand>
</feature>
<evidence type="ECO:0000256" key="3">
    <source>
        <dbReference type="ARBA" id="ARBA00022527"/>
    </source>
</evidence>
<proteinExistence type="predicted"/>
<name>A0AAV1CD90_OLDCO</name>
<comment type="catalytic activity">
    <reaction evidence="13">
        <text>L-threonyl-[protein] + ATP = O-phospho-L-threonyl-[protein] + ADP + H(+)</text>
        <dbReference type="Rhea" id="RHEA:46608"/>
        <dbReference type="Rhea" id="RHEA-COMP:11060"/>
        <dbReference type="Rhea" id="RHEA-COMP:11605"/>
        <dbReference type="ChEBI" id="CHEBI:15378"/>
        <dbReference type="ChEBI" id="CHEBI:30013"/>
        <dbReference type="ChEBI" id="CHEBI:30616"/>
        <dbReference type="ChEBI" id="CHEBI:61977"/>
        <dbReference type="ChEBI" id="CHEBI:456216"/>
        <dbReference type="EC" id="2.7.11.1"/>
    </reaction>
</comment>
<evidence type="ECO:0000313" key="20">
    <source>
        <dbReference type="Proteomes" id="UP001161247"/>
    </source>
</evidence>
<gene>
    <name evidence="19" type="ORF">OLC1_LOCUS4180</name>
</gene>
<dbReference type="PROSITE" id="PS50011">
    <property type="entry name" value="PROTEIN_KINASE_DOM"/>
    <property type="match status" value="1"/>
</dbReference>
<evidence type="ECO:0000256" key="2">
    <source>
        <dbReference type="ARBA" id="ARBA00012513"/>
    </source>
</evidence>
<organism evidence="19 20">
    <name type="scientific">Oldenlandia corymbosa var. corymbosa</name>
    <dbReference type="NCBI Taxonomy" id="529605"/>
    <lineage>
        <taxon>Eukaryota</taxon>
        <taxon>Viridiplantae</taxon>
        <taxon>Streptophyta</taxon>
        <taxon>Embryophyta</taxon>
        <taxon>Tracheophyta</taxon>
        <taxon>Spermatophyta</taxon>
        <taxon>Magnoliopsida</taxon>
        <taxon>eudicotyledons</taxon>
        <taxon>Gunneridae</taxon>
        <taxon>Pentapetalae</taxon>
        <taxon>asterids</taxon>
        <taxon>lamiids</taxon>
        <taxon>Gentianales</taxon>
        <taxon>Rubiaceae</taxon>
        <taxon>Rubioideae</taxon>
        <taxon>Spermacoceae</taxon>
        <taxon>Hedyotis-Oldenlandia complex</taxon>
        <taxon>Oldenlandia</taxon>
    </lineage>
</organism>
<dbReference type="AlphaFoldDB" id="A0AAV1CD90"/>
<evidence type="ECO:0000256" key="5">
    <source>
        <dbReference type="ARBA" id="ARBA00022692"/>
    </source>
</evidence>
<keyword evidence="7 15" id="KW-0547">Nucleotide-binding</keyword>
<dbReference type="InterPro" id="IPR000719">
    <property type="entry name" value="Prot_kinase_dom"/>
</dbReference>
<feature type="transmembrane region" description="Helical" evidence="16">
    <location>
        <begin position="263"/>
        <end position="288"/>
    </location>
</feature>
<evidence type="ECO:0000256" key="4">
    <source>
        <dbReference type="ARBA" id="ARBA00022679"/>
    </source>
</evidence>
<evidence type="ECO:0000313" key="19">
    <source>
        <dbReference type="EMBL" id="CAI9092533.1"/>
    </source>
</evidence>
<comment type="subcellular location">
    <subcellularLocation>
        <location evidence="1">Membrane</location>
        <topology evidence="1">Single-pass type I membrane protein</topology>
    </subcellularLocation>
</comment>
<dbReference type="InterPro" id="IPR001245">
    <property type="entry name" value="Ser-Thr/Tyr_kinase_cat_dom"/>
</dbReference>
<evidence type="ECO:0000256" key="6">
    <source>
        <dbReference type="ARBA" id="ARBA00022729"/>
    </source>
</evidence>
<keyword evidence="12" id="KW-0325">Glycoprotein</keyword>
<sequence>MAFFFAEFLFLLILAGSGMANECAPVRCGESGPWIRFPFWLRDHQPETCGYPGFELTCPRINDTRFEVRFSVRASTTNLNNILLPMSVQSSVLEIDYKSQLIQVNVLNASCPPKQLQPDMSASDLTFPFEKYDSFRDNFTFFNCSTNYRKQNSNYGALVTCLSGHDYDVFAFRSYYSVFNFPIASCWKMYDISDALSEMTSPFEINDYTQVWLHWSKPSCSVCEAKGNYCMLNNNITTGEETYCLAMPGQPSQKRGRGVSKSALAIGFSISLSLLLLIVVSSSGFILLKEKKEDRKRVGNFLEDYKAHRLAKFSYSDIKKMTSQFREILGQGSYGTTYKGKLINDLVVAVKVLKSSGGSSEEFVGKLVKMDGIQHMNVVRLIGYSAEGNKRALVYEFLPNGSLENFIASGKQNKSLEWKELSQIATGLARGIDYLHQGCNQQILHLGIQPRNVLLDHSYNPRLTDYGIPKLCSKEQILLSMGAEQFAVAYNAPEVLSSNFENATPKSDVYSFGILILEIVGRKDRKKNAAEPRSQPYLPEWMYNQMNASEGQLAFQTDGEEDSMIKTKLMVVGLWCTKWYPSDRPSMEAVIRMLEGKDMPVVPPNLFGSTKPLVSA</sequence>
<keyword evidence="3" id="KW-0723">Serine/threonine-protein kinase</keyword>
<keyword evidence="10 16" id="KW-1133">Transmembrane helix</keyword>
<dbReference type="GO" id="GO:0030247">
    <property type="term" value="F:polysaccharide binding"/>
    <property type="evidence" value="ECO:0007669"/>
    <property type="project" value="InterPro"/>
</dbReference>
<feature type="domain" description="Protein kinase" evidence="18">
    <location>
        <begin position="323"/>
        <end position="602"/>
    </location>
</feature>
<evidence type="ECO:0000256" key="7">
    <source>
        <dbReference type="ARBA" id="ARBA00022741"/>
    </source>
</evidence>
<evidence type="ECO:0000256" key="14">
    <source>
        <dbReference type="ARBA" id="ARBA00048679"/>
    </source>
</evidence>
<dbReference type="PROSITE" id="PS00107">
    <property type="entry name" value="PROTEIN_KINASE_ATP"/>
    <property type="match status" value="1"/>
</dbReference>
<dbReference type="FunFam" id="1.10.510.10:FF:001023">
    <property type="entry name" value="Os07g0541700 protein"/>
    <property type="match status" value="1"/>
</dbReference>
<evidence type="ECO:0000256" key="10">
    <source>
        <dbReference type="ARBA" id="ARBA00022989"/>
    </source>
</evidence>
<evidence type="ECO:0000256" key="17">
    <source>
        <dbReference type="SAM" id="SignalP"/>
    </source>
</evidence>
<keyword evidence="4" id="KW-0808">Transferase</keyword>
<keyword evidence="8" id="KW-0418">Kinase</keyword>
<keyword evidence="5 16" id="KW-0812">Transmembrane</keyword>
<dbReference type="EC" id="2.7.11.1" evidence="2"/>
<keyword evidence="11 16" id="KW-0472">Membrane</keyword>
<dbReference type="InterPro" id="IPR017441">
    <property type="entry name" value="Protein_kinase_ATP_BS"/>
</dbReference>
<dbReference type="GO" id="GO:0016020">
    <property type="term" value="C:membrane"/>
    <property type="evidence" value="ECO:0007669"/>
    <property type="project" value="UniProtKB-SubCell"/>
</dbReference>
<comment type="catalytic activity">
    <reaction evidence="14">
        <text>L-seryl-[protein] + ATP = O-phospho-L-seryl-[protein] + ADP + H(+)</text>
        <dbReference type="Rhea" id="RHEA:17989"/>
        <dbReference type="Rhea" id="RHEA-COMP:9863"/>
        <dbReference type="Rhea" id="RHEA-COMP:11604"/>
        <dbReference type="ChEBI" id="CHEBI:15378"/>
        <dbReference type="ChEBI" id="CHEBI:29999"/>
        <dbReference type="ChEBI" id="CHEBI:30616"/>
        <dbReference type="ChEBI" id="CHEBI:83421"/>
        <dbReference type="ChEBI" id="CHEBI:456216"/>
        <dbReference type="EC" id="2.7.11.1"/>
    </reaction>
</comment>
<evidence type="ECO:0000256" key="12">
    <source>
        <dbReference type="ARBA" id="ARBA00023180"/>
    </source>
</evidence>
<reference evidence="19" key="1">
    <citation type="submission" date="2023-03" db="EMBL/GenBank/DDBJ databases">
        <authorList>
            <person name="Julca I."/>
        </authorList>
    </citation>
    <scope>NUCLEOTIDE SEQUENCE</scope>
</reference>
<dbReference type="GO" id="GO:0005524">
    <property type="term" value="F:ATP binding"/>
    <property type="evidence" value="ECO:0007669"/>
    <property type="project" value="UniProtKB-UniRule"/>
</dbReference>
<dbReference type="InterPro" id="IPR011009">
    <property type="entry name" value="Kinase-like_dom_sf"/>
</dbReference>
<dbReference type="InterPro" id="IPR025287">
    <property type="entry name" value="WAK_GUB"/>
</dbReference>
<dbReference type="Gene3D" id="3.30.200.20">
    <property type="entry name" value="Phosphorylase Kinase, domain 1"/>
    <property type="match status" value="1"/>
</dbReference>
<dbReference type="InterPro" id="IPR045874">
    <property type="entry name" value="LRK10/LRL21-25-like"/>
</dbReference>
<evidence type="ECO:0000256" key="16">
    <source>
        <dbReference type="SAM" id="Phobius"/>
    </source>
</evidence>
<dbReference type="EMBL" id="OX459118">
    <property type="protein sequence ID" value="CAI9092533.1"/>
    <property type="molecule type" value="Genomic_DNA"/>
</dbReference>
<protein>
    <recommendedName>
        <fullName evidence="2">non-specific serine/threonine protein kinase</fullName>
        <ecNumber evidence="2">2.7.11.1</ecNumber>
    </recommendedName>
</protein>
<dbReference type="Gene3D" id="1.10.510.10">
    <property type="entry name" value="Transferase(Phosphotransferase) domain 1"/>
    <property type="match status" value="1"/>
</dbReference>
<keyword evidence="20" id="KW-1185">Reference proteome</keyword>
<evidence type="ECO:0000256" key="15">
    <source>
        <dbReference type="PROSITE-ProRule" id="PRU10141"/>
    </source>
</evidence>
<dbReference type="Pfam" id="PF13947">
    <property type="entry name" value="GUB_WAK_bind"/>
    <property type="match status" value="1"/>
</dbReference>
<dbReference type="Proteomes" id="UP001161247">
    <property type="component" value="Chromosome 1"/>
</dbReference>